<name>A0ABP7GC29_9FLAO</name>
<evidence type="ECO:0000313" key="2">
    <source>
        <dbReference type="Proteomes" id="UP001500748"/>
    </source>
</evidence>
<keyword evidence="2" id="KW-1185">Reference proteome</keyword>
<protein>
    <submittedName>
        <fullName evidence="1">Uncharacterized protein</fullName>
    </submittedName>
</protein>
<dbReference type="Proteomes" id="UP001500748">
    <property type="component" value="Unassembled WGS sequence"/>
</dbReference>
<gene>
    <name evidence="1" type="ORF">GCM10022423_09920</name>
</gene>
<dbReference type="RefSeq" id="WP_345141119.1">
    <property type="nucleotide sequence ID" value="NZ_BAABDU010000003.1"/>
</dbReference>
<comment type="caution">
    <text evidence="1">The sequence shown here is derived from an EMBL/GenBank/DDBJ whole genome shotgun (WGS) entry which is preliminary data.</text>
</comment>
<evidence type="ECO:0000313" key="1">
    <source>
        <dbReference type="EMBL" id="GAA3760808.1"/>
    </source>
</evidence>
<proteinExistence type="predicted"/>
<dbReference type="EMBL" id="BAABDU010000003">
    <property type="protein sequence ID" value="GAA3760808.1"/>
    <property type="molecule type" value="Genomic_DNA"/>
</dbReference>
<sequence length="78" mass="9157">MDGGAPLYFIMGTDAWLEIQKEEEIISLVARNYHKTYFSCSIDNETFEKIKFYEECGIIVITCSKRISGKRFDRKFKC</sequence>
<organism evidence="1 2">
    <name type="scientific">Flavobacterium ginsengiterrae</name>
    <dbReference type="NCBI Taxonomy" id="871695"/>
    <lineage>
        <taxon>Bacteria</taxon>
        <taxon>Pseudomonadati</taxon>
        <taxon>Bacteroidota</taxon>
        <taxon>Flavobacteriia</taxon>
        <taxon>Flavobacteriales</taxon>
        <taxon>Flavobacteriaceae</taxon>
        <taxon>Flavobacterium</taxon>
    </lineage>
</organism>
<reference evidence="2" key="1">
    <citation type="journal article" date="2019" name="Int. J. Syst. Evol. Microbiol.">
        <title>The Global Catalogue of Microorganisms (GCM) 10K type strain sequencing project: providing services to taxonomists for standard genome sequencing and annotation.</title>
        <authorList>
            <consortium name="The Broad Institute Genomics Platform"/>
            <consortium name="The Broad Institute Genome Sequencing Center for Infectious Disease"/>
            <person name="Wu L."/>
            <person name="Ma J."/>
        </authorList>
    </citation>
    <scope>NUCLEOTIDE SEQUENCE [LARGE SCALE GENOMIC DNA]</scope>
    <source>
        <strain evidence="2">JCM 17337</strain>
    </source>
</reference>
<accession>A0ABP7GC29</accession>